<sequence length="135" mass="14874">MRYAQGGGLTDAERSTRERLRLRAVERFEGGQKNPEIAGALRISVRSVERWRRAWREGGEAGVFSKGSPGRPRLSEGPGTVVAADVQLFTEAGDCPGEVLVFAQGGYLSWLEVCSWSDDVEVNLAKARRWLQPPS</sequence>
<gene>
    <name evidence="1" type="ORF">M1O15_17810</name>
</gene>
<comment type="caution">
    <text evidence="1">The sequence shown here is derived from an EMBL/GenBank/DDBJ whole genome shotgun (WGS) entry which is preliminary data.</text>
</comment>
<evidence type="ECO:0000313" key="1">
    <source>
        <dbReference type="EMBL" id="MCK8679214.1"/>
    </source>
</evidence>
<dbReference type="SUPFAM" id="SSF46689">
    <property type="entry name" value="Homeodomain-like"/>
    <property type="match status" value="1"/>
</dbReference>
<protein>
    <submittedName>
        <fullName evidence="1">Helix-turn-helix domain-containing protein</fullName>
    </submittedName>
</protein>
<proteinExistence type="predicted"/>
<dbReference type="Pfam" id="PF13384">
    <property type="entry name" value="HTH_23"/>
    <property type="match status" value="1"/>
</dbReference>
<reference evidence="1 2" key="1">
    <citation type="submission" date="2022-04" db="EMBL/GenBank/DDBJ databases">
        <title>Streptomyces sp. nov. LCR6-01 isolated from Lichen of Dirinaria sp.</title>
        <authorList>
            <person name="Kanchanasin P."/>
            <person name="Tanasupawat S."/>
            <person name="Phongsopitanun W."/>
        </authorList>
    </citation>
    <scope>NUCLEOTIDE SEQUENCE [LARGE SCALE GENOMIC DNA]</scope>
    <source>
        <strain evidence="1 2">LCR6-01</strain>
    </source>
</reference>
<name>A0ABT0ID10_9ACTN</name>
<dbReference type="InterPro" id="IPR009057">
    <property type="entry name" value="Homeodomain-like_sf"/>
</dbReference>
<dbReference type="Proteomes" id="UP001522868">
    <property type="component" value="Unassembled WGS sequence"/>
</dbReference>
<dbReference type="EMBL" id="JALPTH010000016">
    <property type="protein sequence ID" value="MCK8679214.1"/>
    <property type="molecule type" value="Genomic_DNA"/>
</dbReference>
<accession>A0ABT0ID10</accession>
<organism evidence="1 2">
    <name type="scientific">Streptomyces lichenis</name>
    <dbReference type="NCBI Taxonomy" id="2306967"/>
    <lineage>
        <taxon>Bacteria</taxon>
        <taxon>Bacillati</taxon>
        <taxon>Actinomycetota</taxon>
        <taxon>Actinomycetes</taxon>
        <taxon>Kitasatosporales</taxon>
        <taxon>Streptomycetaceae</taxon>
        <taxon>Streptomyces</taxon>
    </lineage>
</organism>
<evidence type="ECO:0000313" key="2">
    <source>
        <dbReference type="Proteomes" id="UP001522868"/>
    </source>
</evidence>
<keyword evidence="2" id="KW-1185">Reference proteome</keyword>